<dbReference type="KEGG" id="srho:HH216_20580"/>
<sequence>MICKASTTLKKTDTDGRIPAYTLDQYVRSELSKQLIEAVKPTLSVSRDNTDAPTVDFKTELVLLTSAQWQYLKDVFLFTSVQLPKAQKTVIQQLIDRIESRTT</sequence>
<accession>A0A7L5DTC6</accession>
<evidence type="ECO:0000313" key="2">
    <source>
        <dbReference type="Proteomes" id="UP000501128"/>
    </source>
</evidence>
<protein>
    <submittedName>
        <fullName evidence="1">Uncharacterized protein</fullName>
    </submittedName>
</protein>
<gene>
    <name evidence="1" type="ORF">HH216_20580</name>
</gene>
<keyword evidence="2" id="KW-1185">Reference proteome</keyword>
<name>A0A7L5DTC6_9BACT</name>
<evidence type="ECO:0000313" key="1">
    <source>
        <dbReference type="EMBL" id="QJD80543.1"/>
    </source>
</evidence>
<proteinExistence type="predicted"/>
<dbReference type="RefSeq" id="WP_169552502.1">
    <property type="nucleotide sequence ID" value="NZ_CP051677.1"/>
</dbReference>
<dbReference type="AlphaFoldDB" id="A0A7L5DTC6"/>
<dbReference type="EMBL" id="CP051677">
    <property type="protein sequence ID" value="QJD80543.1"/>
    <property type="molecule type" value="Genomic_DNA"/>
</dbReference>
<dbReference type="Proteomes" id="UP000501128">
    <property type="component" value="Chromosome"/>
</dbReference>
<organism evidence="1 2">
    <name type="scientific">Spirosoma rhododendri</name>
    <dbReference type="NCBI Taxonomy" id="2728024"/>
    <lineage>
        <taxon>Bacteria</taxon>
        <taxon>Pseudomonadati</taxon>
        <taxon>Bacteroidota</taxon>
        <taxon>Cytophagia</taxon>
        <taxon>Cytophagales</taxon>
        <taxon>Cytophagaceae</taxon>
        <taxon>Spirosoma</taxon>
    </lineage>
</organism>
<reference evidence="1 2" key="1">
    <citation type="submission" date="2020-04" db="EMBL/GenBank/DDBJ databases">
        <title>Genome sequencing of novel species.</title>
        <authorList>
            <person name="Heo J."/>
            <person name="Kim S.-J."/>
            <person name="Kim J.-S."/>
            <person name="Hong S.-B."/>
            <person name="Kwon S.-W."/>
        </authorList>
    </citation>
    <scope>NUCLEOTIDE SEQUENCE [LARGE SCALE GENOMIC DNA]</scope>
    <source>
        <strain evidence="1 2">CJU-R4</strain>
    </source>
</reference>